<proteinExistence type="predicted"/>
<dbReference type="InterPro" id="IPR003593">
    <property type="entry name" value="AAA+_ATPase"/>
</dbReference>
<dbReference type="InterPro" id="IPR001789">
    <property type="entry name" value="Sig_transdc_resp-reg_receiver"/>
</dbReference>
<dbReference type="PANTHER" id="PTHR32071:SF119">
    <property type="entry name" value="SIGMA L-DEPENDENT TRANSCRIPTIONAL REGULATOR YPLP-RELATED"/>
    <property type="match status" value="1"/>
</dbReference>
<dbReference type="SUPFAM" id="SSF52540">
    <property type="entry name" value="P-loop containing nucleoside triphosphate hydrolases"/>
    <property type="match status" value="1"/>
</dbReference>
<dbReference type="Gene3D" id="1.10.10.60">
    <property type="entry name" value="Homeodomain-like"/>
    <property type="match status" value="1"/>
</dbReference>
<dbReference type="Gene3D" id="3.40.50.2300">
    <property type="match status" value="1"/>
</dbReference>
<keyword evidence="3" id="KW-0805">Transcription regulation</keyword>
<keyword evidence="5" id="KW-0597">Phosphoprotein</keyword>
<organism evidence="8">
    <name type="scientific">Desulfobacca acetoxidans</name>
    <dbReference type="NCBI Taxonomy" id="60893"/>
    <lineage>
        <taxon>Bacteria</taxon>
        <taxon>Pseudomonadati</taxon>
        <taxon>Thermodesulfobacteriota</taxon>
        <taxon>Desulfobaccia</taxon>
        <taxon>Desulfobaccales</taxon>
        <taxon>Desulfobaccaceae</taxon>
        <taxon>Desulfobacca</taxon>
    </lineage>
</organism>
<dbReference type="InterPro" id="IPR002197">
    <property type="entry name" value="HTH_Fis"/>
</dbReference>
<dbReference type="SUPFAM" id="SSF46689">
    <property type="entry name" value="Homeodomain-like"/>
    <property type="match status" value="1"/>
</dbReference>
<dbReference type="InterPro" id="IPR002078">
    <property type="entry name" value="Sigma_54_int"/>
</dbReference>
<dbReference type="FunFam" id="3.40.50.300:FF:000006">
    <property type="entry name" value="DNA-binding transcriptional regulator NtrC"/>
    <property type="match status" value="1"/>
</dbReference>
<feature type="domain" description="Response regulatory" evidence="7">
    <location>
        <begin position="2"/>
        <end position="116"/>
    </location>
</feature>
<keyword evidence="1" id="KW-0547">Nucleotide-binding</keyword>
<dbReference type="CDD" id="cd00009">
    <property type="entry name" value="AAA"/>
    <property type="match status" value="1"/>
</dbReference>
<dbReference type="SUPFAM" id="SSF52172">
    <property type="entry name" value="CheY-like"/>
    <property type="match status" value="1"/>
</dbReference>
<evidence type="ECO:0000256" key="3">
    <source>
        <dbReference type="ARBA" id="ARBA00023015"/>
    </source>
</evidence>
<dbReference type="PANTHER" id="PTHR32071">
    <property type="entry name" value="TRANSCRIPTIONAL REGULATORY PROTEIN"/>
    <property type="match status" value="1"/>
</dbReference>
<dbReference type="EMBL" id="DTMF01000277">
    <property type="protein sequence ID" value="HGF34965.1"/>
    <property type="molecule type" value="Genomic_DNA"/>
</dbReference>
<dbReference type="InterPro" id="IPR058031">
    <property type="entry name" value="AAA_lid_NorR"/>
</dbReference>
<evidence type="ECO:0000256" key="2">
    <source>
        <dbReference type="ARBA" id="ARBA00022840"/>
    </source>
</evidence>
<dbReference type="Gene3D" id="3.40.50.300">
    <property type="entry name" value="P-loop containing nucleotide triphosphate hydrolases"/>
    <property type="match status" value="1"/>
</dbReference>
<dbReference type="PROSITE" id="PS00675">
    <property type="entry name" value="SIGMA54_INTERACT_1"/>
    <property type="match status" value="1"/>
</dbReference>
<dbReference type="SMART" id="SM00448">
    <property type="entry name" value="REC"/>
    <property type="match status" value="1"/>
</dbReference>
<dbReference type="InterPro" id="IPR009057">
    <property type="entry name" value="Homeodomain-like_sf"/>
</dbReference>
<dbReference type="Pfam" id="PF00158">
    <property type="entry name" value="Sigma54_activat"/>
    <property type="match status" value="1"/>
</dbReference>
<feature type="modified residue" description="4-aspartylphosphate" evidence="5">
    <location>
        <position position="51"/>
    </location>
</feature>
<dbReference type="InterPro" id="IPR011006">
    <property type="entry name" value="CheY-like_superfamily"/>
</dbReference>
<feature type="domain" description="Sigma-54 factor interaction" evidence="6">
    <location>
        <begin position="141"/>
        <end position="370"/>
    </location>
</feature>
<dbReference type="GO" id="GO:0005524">
    <property type="term" value="F:ATP binding"/>
    <property type="evidence" value="ECO:0007669"/>
    <property type="project" value="UniProtKB-KW"/>
</dbReference>
<dbReference type="GO" id="GO:0006355">
    <property type="term" value="P:regulation of DNA-templated transcription"/>
    <property type="evidence" value="ECO:0007669"/>
    <property type="project" value="InterPro"/>
</dbReference>
<dbReference type="Pfam" id="PF00072">
    <property type="entry name" value="Response_reg"/>
    <property type="match status" value="1"/>
</dbReference>
<keyword evidence="4" id="KW-0804">Transcription</keyword>
<evidence type="ECO:0000259" key="6">
    <source>
        <dbReference type="PROSITE" id="PS50045"/>
    </source>
</evidence>
<evidence type="ECO:0000259" key="7">
    <source>
        <dbReference type="PROSITE" id="PS50110"/>
    </source>
</evidence>
<evidence type="ECO:0000256" key="1">
    <source>
        <dbReference type="ARBA" id="ARBA00022741"/>
    </source>
</evidence>
<comment type="caution">
    <text evidence="8">The sequence shown here is derived from an EMBL/GenBank/DDBJ whole genome shotgun (WGS) entry which is preliminary data.</text>
</comment>
<gene>
    <name evidence="8" type="ORF">ENW96_11380</name>
</gene>
<name>A0A7C3Z357_9BACT</name>
<dbReference type="InterPro" id="IPR025944">
    <property type="entry name" value="Sigma_54_int_dom_CS"/>
</dbReference>
<dbReference type="PROSITE" id="PS00688">
    <property type="entry name" value="SIGMA54_INTERACT_3"/>
    <property type="match status" value="1"/>
</dbReference>
<dbReference type="GO" id="GO:0000160">
    <property type="term" value="P:phosphorelay signal transduction system"/>
    <property type="evidence" value="ECO:0007669"/>
    <property type="project" value="InterPro"/>
</dbReference>
<dbReference type="PROSITE" id="PS50045">
    <property type="entry name" value="SIGMA54_INTERACT_4"/>
    <property type="match status" value="1"/>
</dbReference>
<dbReference type="InterPro" id="IPR027417">
    <property type="entry name" value="P-loop_NTPase"/>
</dbReference>
<evidence type="ECO:0000256" key="5">
    <source>
        <dbReference type="PROSITE-ProRule" id="PRU00169"/>
    </source>
</evidence>
<dbReference type="SMART" id="SM00382">
    <property type="entry name" value="AAA"/>
    <property type="match status" value="1"/>
</dbReference>
<dbReference type="Pfam" id="PF02954">
    <property type="entry name" value="HTH_8"/>
    <property type="match status" value="1"/>
</dbReference>
<dbReference type="AlphaFoldDB" id="A0A7C3Z357"/>
<dbReference type="PRINTS" id="PR01590">
    <property type="entry name" value="HTHFIS"/>
</dbReference>
<evidence type="ECO:0000313" key="8">
    <source>
        <dbReference type="EMBL" id="HGF34965.1"/>
    </source>
</evidence>
<accession>A0A7C3Z357</accession>
<dbReference type="GO" id="GO:0043565">
    <property type="term" value="F:sequence-specific DNA binding"/>
    <property type="evidence" value="ECO:0007669"/>
    <property type="project" value="InterPro"/>
</dbReference>
<protein>
    <submittedName>
        <fullName evidence="8">Sigma-54-dependent Fis family transcriptional regulator</fullName>
    </submittedName>
</protein>
<keyword evidence="2" id="KW-0067">ATP-binding</keyword>
<reference evidence="8" key="1">
    <citation type="journal article" date="2020" name="mSystems">
        <title>Genome- and Community-Level Interaction Insights into Carbon Utilization and Element Cycling Functions of Hydrothermarchaeota in Hydrothermal Sediment.</title>
        <authorList>
            <person name="Zhou Z."/>
            <person name="Liu Y."/>
            <person name="Xu W."/>
            <person name="Pan J."/>
            <person name="Luo Z.H."/>
            <person name="Li M."/>
        </authorList>
    </citation>
    <scope>NUCLEOTIDE SEQUENCE [LARGE SCALE GENOMIC DNA]</scope>
    <source>
        <strain evidence="8">SpSt-897</strain>
    </source>
</reference>
<dbReference type="Pfam" id="PF25601">
    <property type="entry name" value="AAA_lid_14"/>
    <property type="match status" value="1"/>
</dbReference>
<evidence type="ECO:0000256" key="4">
    <source>
        <dbReference type="ARBA" id="ARBA00023163"/>
    </source>
</evidence>
<dbReference type="InterPro" id="IPR025662">
    <property type="entry name" value="Sigma_54_int_dom_ATP-bd_1"/>
</dbReference>
<dbReference type="Gene3D" id="1.10.8.60">
    <property type="match status" value="1"/>
</dbReference>
<sequence length="445" mass="50590">MRIAVVDDEEIVRKRLRQSLEKEGHRVETYPSGEAFLGDLDLSRFDLVFLDVVLPGLGGMEVLQAIKSRAPETEVILITGHASLDAAIEAVKLGAFHYVSKPLKLEEIRHLTRKALEHKSLLEENRQLKARLEPLAGWEGMIGISPRMKEVFQVIRKVAPLDCNVLIQGESGTGKELVARLIHRESPRRDRPFVAFNCGGFTEELIASELFGYERGAFTGATTTKIGLMEAAHRGTLFMDEIGDMPPSMQGKLLRVIQEKRIFRVGAARPIQLDLRFLAATNKDLKQEVAAGRFREDLYFRLNVVQITLPRLAERPEDIPLLCQYFLSRYSQKFGKKISGMDHRAREILLSYSYPGNVRELENLLERAVALAEGEILTVDDLPPDLREHAGEAAEPFGTLEDREREYIRRVLQHTRFNVGETARILDLPRTTLWRKMKKYNLSKP</sequence>
<dbReference type="PROSITE" id="PS50110">
    <property type="entry name" value="RESPONSE_REGULATORY"/>
    <property type="match status" value="1"/>
</dbReference>